<feature type="transmembrane region" description="Helical" evidence="1">
    <location>
        <begin position="98"/>
        <end position="119"/>
    </location>
</feature>
<protein>
    <recommendedName>
        <fullName evidence="4">FtsX-like permease family protein</fullName>
    </recommendedName>
</protein>
<dbReference type="Proteomes" id="UP001596368">
    <property type="component" value="Unassembled WGS sequence"/>
</dbReference>
<keyword evidence="3" id="KW-1185">Reference proteome</keyword>
<sequence length="226" mass="23042">MSGANRLTRARRRLGLPRLPSSRRDLRLVARTVRLVLGVPAYGALAIVVSVLALSAFVLSQNVALVRDTVVGGALPLDARLTILVEQYPFVGTVYEPLPGAMLVVIALLTGANVAVVAYHLREHGILRREAVDGRSDAVGGAGASGGSLGSAVGVALGALGAGCAACGSAVLVGVLSLVGASGVVLFLPFDGLEFTLLALVPLGLSLFWLADGMRGAEIRGCPVDV</sequence>
<dbReference type="GeneID" id="81121926"/>
<accession>A0ABD5XMP2</accession>
<feature type="transmembrane region" description="Helical" evidence="1">
    <location>
        <begin position="193"/>
        <end position="211"/>
    </location>
</feature>
<name>A0ABD5XMP2_9EURY</name>
<reference evidence="2 3" key="1">
    <citation type="journal article" date="2019" name="Int. J. Syst. Evol. Microbiol.">
        <title>The Global Catalogue of Microorganisms (GCM) 10K type strain sequencing project: providing services to taxonomists for standard genome sequencing and annotation.</title>
        <authorList>
            <consortium name="The Broad Institute Genomics Platform"/>
            <consortium name="The Broad Institute Genome Sequencing Center for Infectious Disease"/>
            <person name="Wu L."/>
            <person name="Ma J."/>
        </authorList>
    </citation>
    <scope>NUCLEOTIDE SEQUENCE [LARGE SCALE GENOMIC DNA]</scope>
    <source>
        <strain evidence="2 3">DT92</strain>
    </source>
</reference>
<evidence type="ECO:0000256" key="1">
    <source>
        <dbReference type="SAM" id="Phobius"/>
    </source>
</evidence>
<dbReference type="RefSeq" id="WP_284011989.1">
    <property type="nucleotide sequence ID" value="NZ_CP126156.1"/>
</dbReference>
<keyword evidence="1" id="KW-0812">Transmembrane</keyword>
<keyword evidence="1" id="KW-0472">Membrane</keyword>
<proteinExistence type="predicted"/>
<keyword evidence="1" id="KW-1133">Transmembrane helix</keyword>
<organism evidence="2 3">
    <name type="scientific">Halobaculum litoreum</name>
    <dbReference type="NCBI Taxonomy" id="3031998"/>
    <lineage>
        <taxon>Archaea</taxon>
        <taxon>Methanobacteriati</taxon>
        <taxon>Methanobacteriota</taxon>
        <taxon>Stenosarchaea group</taxon>
        <taxon>Halobacteria</taxon>
        <taxon>Halobacteriales</taxon>
        <taxon>Haloferacaceae</taxon>
        <taxon>Halobaculum</taxon>
    </lineage>
</organism>
<comment type="caution">
    <text evidence="2">The sequence shown here is derived from an EMBL/GenBank/DDBJ whole genome shotgun (WGS) entry which is preliminary data.</text>
</comment>
<dbReference type="AlphaFoldDB" id="A0ABD5XMP2"/>
<evidence type="ECO:0000313" key="3">
    <source>
        <dbReference type="Proteomes" id="UP001596368"/>
    </source>
</evidence>
<evidence type="ECO:0008006" key="4">
    <source>
        <dbReference type="Google" id="ProtNLM"/>
    </source>
</evidence>
<dbReference type="EMBL" id="JBHSZG010000001">
    <property type="protein sequence ID" value="MFC7136455.1"/>
    <property type="molecule type" value="Genomic_DNA"/>
</dbReference>
<evidence type="ECO:0000313" key="2">
    <source>
        <dbReference type="EMBL" id="MFC7136455.1"/>
    </source>
</evidence>
<feature type="transmembrane region" description="Helical" evidence="1">
    <location>
        <begin position="33"/>
        <end position="59"/>
    </location>
</feature>
<feature type="transmembrane region" description="Helical" evidence="1">
    <location>
        <begin position="155"/>
        <end position="187"/>
    </location>
</feature>
<gene>
    <name evidence="2" type="ORF">ACFQRB_07760</name>
</gene>